<organism evidence="2 3">
    <name type="scientific">Phytophthora cactorum</name>
    <dbReference type="NCBI Taxonomy" id="29920"/>
    <lineage>
        <taxon>Eukaryota</taxon>
        <taxon>Sar</taxon>
        <taxon>Stramenopiles</taxon>
        <taxon>Oomycota</taxon>
        <taxon>Peronosporomycetes</taxon>
        <taxon>Peronosporales</taxon>
        <taxon>Peronosporaceae</taxon>
        <taxon>Phytophthora</taxon>
    </lineage>
</organism>
<reference evidence="2" key="1">
    <citation type="submission" date="2021-01" db="EMBL/GenBank/DDBJ databases">
        <title>Phytophthora aleatoria, a newly-described species from Pinus radiata is distinct from Phytophthora cactorum isolates based on comparative genomics.</title>
        <authorList>
            <person name="Mcdougal R."/>
            <person name="Panda P."/>
            <person name="Williams N."/>
            <person name="Studholme D.J."/>
        </authorList>
    </citation>
    <scope>NUCLEOTIDE SEQUENCE</scope>
    <source>
        <strain evidence="2">NZFS 3830</strain>
    </source>
</reference>
<dbReference type="Proteomes" id="UP000688947">
    <property type="component" value="Unassembled WGS sequence"/>
</dbReference>
<evidence type="ECO:0000313" key="2">
    <source>
        <dbReference type="EMBL" id="KAG6954180.1"/>
    </source>
</evidence>
<evidence type="ECO:0000313" key="3">
    <source>
        <dbReference type="Proteomes" id="UP000688947"/>
    </source>
</evidence>
<dbReference type="EMBL" id="JAENGZ010000763">
    <property type="protein sequence ID" value="KAG6954180.1"/>
    <property type="molecule type" value="Genomic_DNA"/>
</dbReference>
<feature type="region of interest" description="Disordered" evidence="1">
    <location>
        <begin position="1"/>
        <end position="69"/>
    </location>
</feature>
<gene>
    <name evidence="2" type="ORF">JG687_00011945</name>
</gene>
<evidence type="ECO:0000256" key="1">
    <source>
        <dbReference type="SAM" id="MobiDB-lite"/>
    </source>
</evidence>
<proteinExistence type="predicted"/>
<dbReference type="AlphaFoldDB" id="A0A8T1U392"/>
<feature type="non-terminal residue" evidence="2">
    <location>
        <position position="1"/>
    </location>
</feature>
<comment type="caution">
    <text evidence="2">The sequence shown here is derived from an EMBL/GenBank/DDBJ whole genome shotgun (WGS) entry which is preliminary data.</text>
</comment>
<sequence>FQKRRGRVAKANPRGEPAKQGHAVFAEAGPAPSSSESRALVSPGGSISISRAKRTAGTPKGRPAKRSAAGNSLSLSNLNVVKGWLGCVILTYFVRKMQGVYKLL</sequence>
<accession>A0A8T1U392</accession>
<name>A0A8T1U392_9STRA</name>
<protein>
    <submittedName>
        <fullName evidence="2">Uncharacterized protein</fullName>
    </submittedName>
</protein>
<feature type="compositionally biased region" description="Low complexity" evidence="1">
    <location>
        <begin position="26"/>
        <end position="39"/>
    </location>
</feature>